<name>A0A5M3VTN6_9ACTN</name>
<organism evidence="1 2">
    <name type="scientific">Acrocarpospora corrugata</name>
    <dbReference type="NCBI Taxonomy" id="35763"/>
    <lineage>
        <taxon>Bacteria</taxon>
        <taxon>Bacillati</taxon>
        <taxon>Actinomycetota</taxon>
        <taxon>Actinomycetes</taxon>
        <taxon>Streptosporangiales</taxon>
        <taxon>Streptosporangiaceae</taxon>
        <taxon>Acrocarpospora</taxon>
    </lineage>
</organism>
<proteinExistence type="predicted"/>
<sequence length="139" mass="14658">MSETGFVLDSSVVSEIARGDASLIAMLFGLESKGFSLVVPALVVASVTAEVVEPTGFLPAVRGIARLDNGIYGSLGDFDDALELGRAAGRLGAAVSWPDAHTVMLARLWRAQILTLDVARWSDYDLDGVHVTEIADPEG</sequence>
<dbReference type="AlphaFoldDB" id="A0A5M3VTN6"/>
<dbReference type="InterPro" id="IPR029060">
    <property type="entry name" value="PIN-like_dom_sf"/>
</dbReference>
<dbReference type="EMBL" id="BLAD01000040">
    <property type="protein sequence ID" value="GER99588.1"/>
    <property type="molecule type" value="Genomic_DNA"/>
</dbReference>
<evidence type="ECO:0000313" key="2">
    <source>
        <dbReference type="Proteomes" id="UP000334990"/>
    </source>
</evidence>
<evidence type="ECO:0008006" key="3">
    <source>
        <dbReference type="Google" id="ProtNLM"/>
    </source>
</evidence>
<evidence type="ECO:0000313" key="1">
    <source>
        <dbReference type="EMBL" id="GER99588.1"/>
    </source>
</evidence>
<reference evidence="1 2" key="1">
    <citation type="submission" date="2019-10" db="EMBL/GenBank/DDBJ databases">
        <title>Whole genome shotgun sequence of Acrocarpospora corrugata NBRC 13972.</title>
        <authorList>
            <person name="Ichikawa N."/>
            <person name="Kimura A."/>
            <person name="Kitahashi Y."/>
            <person name="Komaki H."/>
            <person name="Oguchi A."/>
        </authorList>
    </citation>
    <scope>NUCLEOTIDE SEQUENCE [LARGE SCALE GENOMIC DNA]</scope>
    <source>
        <strain evidence="1 2">NBRC 13972</strain>
    </source>
</reference>
<comment type="caution">
    <text evidence="1">The sequence shown here is derived from an EMBL/GenBank/DDBJ whole genome shotgun (WGS) entry which is preliminary data.</text>
</comment>
<gene>
    <name evidence="1" type="ORF">Acor_16520</name>
</gene>
<dbReference type="OrthoDB" id="3536957at2"/>
<accession>A0A5M3VTN6</accession>
<dbReference type="SUPFAM" id="SSF88723">
    <property type="entry name" value="PIN domain-like"/>
    <property type="match status" value="1"/>
</dbReference>
<protein>
    <recommendedName>
        <fullName evidence="3">PIN domain-containing protein</fullName>
    </recommendedName>
</protein>
<dbReference type="Proteomes" id="UP000334990">
    <property type="component" value="Unassembled WGS sequence"/>
</dbReference>
<keyword evidence="2" id="KW-1185">Reference proteome</keyword>
<dbReference type="RefSeq" id="WP_155335963.1">
    <property type="nucleotide sequence ID" value="NZ_BAAABN010000042.1"/>
</dbReference>